<keyword evidence="2" id="KW-1277">Toxin-antitoxin system</keyword>
<proteinExistence type="inferred from homology"/>
<protein>
    <submittedName>
        <fullName evidence="3">Type II toxin-antitoxin system mRNA interferase toxin, RelE/StbE family</fullName>
    </submittedName>
</protein>
<dbReference type="InterPro" id="IPR007712">
    <property type="entry name" value="RelE/ParE_toxin"/>
</dbReference>
<dbReference type="PANTHER" id="PTHR33755">
    <property type="entry name" value="TOXIN PARE1-RELATED"/>
    <property type="match status" value="1"/>
</dbReference>
<dbReference type="PANTHER" id="PTHR33755:SF6">
    <property type="entry name" value="PLASMID STABILIZATION SYSTEM PROTEIN"/>
    <property type="match status" value="1"/>
</dbReference>
<evidence type="ECO:0000313" key="3">
    <source>
        <dbReference type="EMBL" id="PVM80896.1"/>
    </source>
</evidence>
<dbReference type="EMBL" id="QDKP01000040">
    <property type="protein sequence ID" value="PVM80896.1"/>
    <property type="molecule type" value="Genomic_DNA"/>
</dbReference>
<dbReference type="Gene3D" id="3.30.2310.20">
    <property type="entry name" value="RelE-like"/>
    <property type="match status" value="1"/>
</dbReference>
<dbReference type="InterPro" id="IPR051803">
    <property type="entry name" value="TA_system_RelE-like_toxin"/>
</dbReference>
<dbReference type="InterPro" id="IPR035093">
    <property type="entry name" value="RelE/ParE_toxin_dom_sf"/>
</dbReference>
<dbReference type="Proteomes" id="UP000244913">
    <property type="component" value="Unassembled WGS sequence"/>
</dbReference>
<dbReference type="NCBIfam" id="TIGR02385">
    <property type="entry name" value="RelE_StbE"/>
    <property type="match status" value="1"/>
</dbReference>
<evidence type="ECO:0000256" key="1">
    <source>
        <dbReference type="ARBA" id="ARBA00006226"/>
    </source>
</evidence>
<evidence type="ECO:0000256" key="2">
    <source>
        <dbReference type="ARBA" id="ARBA00022649"/>
    </source>
</evidence>
<reference evidence="3 4" key="1">
    <citation type="submission" date="2018-04" db="EMBL/GenBank/DDBJ databases">
        <title>The genome sequence of Caulobacter sp. 736.</title>
        <authorList>
            <person name="Gao J."/>
            <person name="Sun J."/>
        </authorList>
    </citation>
    <scope>NUCLEOTIDE SEQUENCE [LARGE SCALE GENOMIC DNA]</scope>
    <source>
        <strain evidence="3 4">736</strain>
    </source>
</reference>
<organism evidence="3 4">
    <name type="scientific">Caulobacter radicis</name>
    <dbReference type="NCBI Taxonomy" id="2172650"/>
    <lineage>
        <taxon>Bacteria</taxon>
        <taxon>Pseudomonadati</taxon>
        <taxon>Pseudomonadota</taxon>
        <taxon>Alphaproteobacteria</taxon>
        <taxon>Caulobacterales</taxon>
        <taxon>Caulobacteraceae</taxon>
        <taxon>Caulobacter</taxon>
    </lineage>
</organism>
<dbReference type="RefSeq" id="WP_116567930.1">
    <property type="nucleotide sequence ID" value="NZ_QDKP01000040.1"/>
</dbReference>
<sequence length="94" mass="10560">MRLVWTAPALRDLRSAQVWIAADRPKAAATQVVRILESATGLVAFPDQGRVGRRPGTREMVVPRTPFVIAYRVSEDRIEVLRVMHGAQRWPDGL</sequence>
<dbReference type="AlphaFoldDB" id="A0A2T9JDC2"/>
<name>A0A2T9JDC2_9CAUL</name>
<gene>
    <name evidence="3" type="ORF">DDF65_13245</name>
</gene>
<comment type="similarity">
    <text evidence="1">Belongs to the RelE toxin family.</text>
</comment>
<keyword evidence="4" id="KW-1185">Reference proteome</keyword>
<dbReference type="Pfam" id="PF05016">
    <property type="entry name" value="ParE_toxin"/>
    <property type="match status" value="1"/>
</dbReference>
<comment type="caution">
    <text evidence="3">The sequence shown here is derived from an EMBL/GenBank/DDBJ whole genome shotgun (WGS) entry which is preliminary data.</text>
</comment>
<accession>A0A2T9JDC2</accession>
<evidence type="ECO:0000313" key="4">
    <source>
        <dbReference type="Proteomes" id="UP000244913"/>
    </source>
</evidence>